<evidence type="ECO:0000256" key="3">
    <source>
        <dbReference type="ARBA" id="ARBA00023002"/>
    </source>
</evidence>
<keyword evidence="8" id="KW-1185">Reference proteome</keyword>
<feature type="chain" id="PRO_5022801087" evidence="5">
    <location>
        <begin position="37"/>
        <end position="248"/>
    </location>
</feature>
<dbReference type="PANTHER" id="PTHR33711">
    <property type="entry name" value="DIOXYGENASE, PUTATIVE (AFU_ORTHOLOGUE AFUA_2G02910)-RELATED"/>
    <property type="match status" value="1"/>
</dbReference>
<accession>A0A5C5UYF2</accession>
<dbReference type="PANTHER" id="PTHR33711:SF9">
    <property type="entry name" value="PROTOCATECHUATE 3,4-DIOXYGENASE ALPHA CHAIN"/>
    <property type="match status" value="1"/>
</dbReference>
<evidence type="ECO:0000256" key="5">
    <source>
        <dbReference type="SAM" id="SignalP"/>
    </source>
</evidence>
<evidence type="ECO:0000313" key="8">
    <source>
        <dbReference type="Proteomes" id="UP000316714"/>
    </source>
</evidence>
<keyword evidence="5" id="KW-0732">Signal</keyword>
<dbReference type="InterPro" id="IPR050770">
    <property type="entry name" value="Intradiol_RC_Dioxygenase"/>
</dbReference>
<dbReference type="InterPro" id="IPR006311">
    <property type="entry name" value="TAT_signal"/>
</dbReference>
<feature type="signal peptide" evidence="5">
    <location>
        <begin position="1"/>
        <end position="36"/>
    </location>
</feature>
<comment type="caution">
    <text evidence="7">The sequence shown here is derived from an EMBL/GenBank/DDBJ whole genome shotgun (WGS) entry which is preliminary data.</text>
</comment>
<evidence type="ECO:0000313" key="7">
    <source>
        <dbReference type="EMBL" id="TWT31271.1"/>
    </source>
</evidence>
<sequence length="248" mass="27020" precursor="true">MDRSCLGPSRRTFLQNTARLAAASAGLSALSSEALADLVATPRMTEGPFYPDRLPLDTDNDLLIVNDAIDHAVGQITHLSGRALSAAGEPLRNAVIEIWQVDNHGVYLHSGSDGAGNRDKSFQGYGRFLTDAKGRYYFRTIKPVPYPGRTPHIHVAVSQNGRRVLTSQFFVKGEAQNQRDGILRGLTEAQRDRVVVDFRPIEGSKLGELSAECDLVLGHTPAENEEGKFPGVVARPEYGSGRGSRRQP</sequence>
<protein>
    <submittedName>
        <fullName evidence="7">Protocatechuate 3,4-dioxygenase beta chain</fullName>
        <ecNumber evidence="7">1.13.11.3</ecNumber>
    </submittedName>
</protein>
<dbReference type="Gene3D" id="2.60.130.10">
    <property type="entry name" value="Aromatic compound dioxygenase"/>
    <property type="match status" value="1"/>
</dbReference>
<organism evidence="7 8">
    <name type="scientific">Posidoniimonas corsicana</name>
    <dbReference type="NCBI Taxonomy" id="1938618"/>
    <lineage>
        <taxon>Bacteria</taxon>
        <taxon>Pseudomonadati</taxon>
        <taxon>Planctomycetota</taxon>
        <taxon>Planctomycetia</taxon>
        <taxon>Pirellulales</taxon>
        <taxon>Lacipirellulaceae</taxon>
        <taxon>Posidoniimonas</taxon>
    </lineage>
</organism>
<dbReference type="InterPro" id="IPR039387">
    <property type="entry name" value="3_4-PCD"/>
</dbReference>
<dbReference type="EMBL" id="SIHJ01000004">
    <property type="protein sequence ID" value="TWT31271.1"/>
    <property type="molecule type" value="Genomic_DNA"/>
</dbReference>
<dbReference type="PROSITE" id="PS51318">
    <property type="entry name" value="TAT"/>
    <property type="match status" value="1"/>
</dbReference>
<name>A0A5C5UYF2_9BACT</name>
<dbReference type="AlphaFoldDB" id="A0A5C5UYF2"/>
<proteinExistence type="inferred from homology"/>
<keyword evidence="3 7" id="KW-0560">Oxidoreductase</keyword>
<evidence type="ECO:0000256" key="4">
    <source>
        <dbReference type="SAM" id="MobiDB-lite"/>
    </source>
</evidence>
<dbReference type="InterPro" id="IPR000627">
    <property type="entry name" value="Intradiol_dOase_C"/>
</dbReference>
<dbReference type="GO" id="GO:0008199">
    <property type="term" value="F:ferric iron binding"/>
    <property type="evidence" value="ECO:0007669"/>
    <property type="project" value="InterPro"/>
</dbReference>
<keyword evidence="2 7" id="KW-0223">Dioxygenase</keyword>
<comment type="similarity">
    <text evidence="1">Belongs to the intradiol ring-cleavage dioxygenase family.</text>
</comment>
<dbReference type="RefSeq" id="WP_146568450.1">
    <property type="nucleotide sequence ID" value="NZ_SIHJ01000004.1"/>
</dbReference>
<dbReference type="OrthoDB" id="9800887at2"/>
<dbReference type="CDD" id="cd03459">
    <property type="entry name" value="3_4-PCD"/>
    <property type="match status" value="1"/>
</dbReference>
<evidence type="ECO:0000256" key="1">
    <source>
        <dbReference type="ARBA" id="ARBA00007825"/>
    </source>
</evidence>
<dbReference type="GO" id="GO:0018578">
    <property type="term" value="F:protocatechuate 3,4-dioxygenase activity"/>
    <property type="evidence" value="ECO:0007669"/>
    <property type="project" value="UniProtKB-EC"/>
</dbReference>
<dbReference type="Proteomes" id="UP000316714">
    <property type="component" value="Unassembled WGS sequence"/>
</dbReference>
<dbReference type="InterPro" id="IPR015889">
    <property type="entry name" value="Intradiol_dOase_core"/>
</dbReference>
<feature type="region of interest" description="Disordered" evidence="4">
    <location>
        <begin position="224"/>
        <end position="248"/>
    </location>
</feature>
<dbReference type="EC" id="1.13.11.3" evidence="7"/>
<evidence type="ECO:0000259" key="6">
    <source>
        <dbReference type="Pfam" id="PF00775"/>
    </source>
</evidence>
<gene>
    <name evidence="7" type="primary">pcaH</name>
    <name evidence="7" type="ORF">KOR34_46470</name>
</gene>
<feature type="domain" description="Intradiol ring-cleavage dioxygenases" evidence="6">
    <location>
        <begin position="46"/>
        <end position="198"/>
    </location>
</feature>
<reference evidence="7 8" key="1">
    <citation type="submission" date="2019-02" db="EMBL/GenBank/DDBJ databases">
        <title>Deep-cultivation of Planctomycetes and their phenomic and genomic characterization uncovers novel biology.</title>
        <authorList>
            <person name="Wiegand S."/>
            <person name="Jogler M."/>
            <person name="Boedeker C."/>
            <person name="Pinto D."/>
            <person name="Vollmers J."/>
            <person name="Rivas-Marin E."/>
            <person name="Kohn T."/>
            <person name="Peeters S.H."/>
            <person name="Heuer A."/>
            <person name="Rast P."/>
            <person name="Oberbeckmann S."/>
            <person name="Bunk B."/>
            <person name="Jeske O."/>
            <person name="Meyerdierks A."/>
            <person name="Storesund J.E."/>
            <person name="Kallscheuer N."/>
            <person name="Luecker S."/>
            <person name="Lage O.M."/>
            <person name="Pohl T."/>
            <person name="Merkel B.J."/>
            <person name="Hornburger P."/>
            <person name="Mueller R.-W."/>
            <person name="Bruemmer F."/>
            <person name="Labrenz M."/>
            <person name="Spormann A.M."/>
            <person name="Op Den Camp H."/>
            <person name="Overmann J."/>
            <person name="Amann R."/>
            <person name="Jetten M.S.M."/>
            <person name="Mascher T."/>
            <person name="Medema M.H."/>
            <person name="Devos D.P."/>
            <person name="Kaster A.-K."/>
            <person name="Ovreas L."/>
            <person name="Rohde M."/>
            <person name="Galperin M.Y."/>
            <person name="Jogler C."/>
        </authorList>
    </citation>
    <scope>NUCLEOTIDE SEQUENCE [LARGE SCALE GENOMIC DNA]</scope>
    <source>
        <strain evidence="7 8">KOR34</strain>
    </source>
</reference>
<dbReference type="Pfam" id="PF00775">
    <property type="entry name" value="Dioxygenase_C"/>
    <property type="match status" value="1"/>
</dbReference>
<dbReference type="SUPFAM" id="SSF49482">
    <property type="entry name" value="Aromatic compound dioxygenase"/>
    <property type="match status" value="1"/>
</dbReference>
<evidence type="ECO:0000256" key="2">
    <source>
        <dbReference type="ARBA" id="ARBA00022964"/>
    </source>
</evidence>